<dbReference type="Gene3D" id="1.10.287.1100">
    <property type="entry name" value="Sporulation inhibitor A"/>
    <property type="match status" value="1"/>
</dbReference>
<organism evidence="1 2">
    <name type="scientific">Aciduricibacillus chroicocephali</name>
    <dbReference type="NCBI Taxonomy" id="3054939"/>
    <lineage>
        <taxon>Bacteria</taxon>
        <taxon>Bacillati</taxon>
        <taxon>Bacillota</taxon>
        <taxon>Bacilli</taxon>
        <taxon>Bacillales</taxon>
        <taxon>Bacillaceae</taxon>
        <taxon>Aciduricibacillus</taxon>
    </lineage>
</organism>
<proteinExistence type="predicted"/>
<dbReference type="GO" id="GO:0004860">
    <property type="term" value="F:protein kinase inhibitor activity"/>
    <property type="evidence" value="ECO:0007669"/>
    <property type="project" value="UniProtKB-KW"/>
</dbReference>
<dbReference type="InterPro" id="IPR036916">
    <property type="entry name" value="Sda_sf"/>
</dbReference>
<reference evidence="1" key="1">
    <citation type="submission" date="2023-06" db="EMBL/GenBank/DDBJ databases">
        <title>A Treasure from Seagulls: Isolation and Description of Aciduricobacillus qingdaonensis gen. nov., sp. nov., a Rare Obligately Uric Acid-utilizing Member in the Family Bacillaceae.</title>
        <authorList>
            <person name="Liu W."/>
            <person name="Wang B."/>
        </authorList>
    </citation>
    <scope>NUCLEOTIDE SEQUENCE</scope>
    <source>
        <strain evidence="1">44XB</strain>
    </source>
</reference>
<protein>
    <submittedName>
        <fullName evidence="1">Sporulation histidine kinase inhibitor Sda</fullName>
    </submittedName>
</protein>
<keyword evidence="1" id="KW-0649">Protein kinase inhibitor</keyword>
<dbReference type="InterPro" id="IPR015064">
    <property type="entry name" value="Sda"/>
</dbReference>
<dbReference type="EMBL" id="CP129113">
    <property type="protein sequence ID" value="WLV23631.1"/>
    <property type="molecule type" value="Genomic_DNA"/>
</dbReference>
<dbReference type="RefSeq" id="WP_348025832.1">
    <property type="nucleotide sequence ID" value="NZ_CP129113.1"/>
</dbReference>
<evidence type="ECO:0000313" key="1">
    <source>
        <dbReference type="EMBL" id="WLV23631.1"/>
    </source>
</evidence>
<accession>A0ABY9KS41</accession>
<sequence length="53" mass="6106">MQHLSDELLMESYLKAKDLNLSADFISLIEEEIQRRQIEFPSSVTAHENNAVT</sequence>
<keyword evidence="2" id="KW-1185">Reference proteome</keyword>
<dbReference type="Pfam" id="PF08970">
    <property type="entry name" value="Sda"/>
    <property type="match status" value="1"/>
</dbReference>
<name>A0ABY9KS41_9BACI</name>
<evidence type="ECO:0000313" key="2">
    <source>
        <dbReference type="Proteomes" id="UP001180087"/>
    </source>
</evidence>
<dbReference type="SUPFAM" id="SSF100985">
    <property type="entry name" value="Sporulation inhibitor Sda"/>
    <property type="match status" value="1"/>
</dbReference>
<gene>
    <name evidence="1" type="ORF">QR721_08205</name>
</gene>
<dbReference type="Proteomes" id="UP001180087">
    <property type="component" value="Chromosome"/>
</dbReference>